<dbReference type="SUPFAM" id="SSF48264">
    <property type="entry name" value="Cytochrome P450"/>
    <property type="match status" value="1"/>
</dbReference>
<dbReference type="Pfam" id="PF00067">
    <property type="entry name" value="p450"/>
    <property type="match status" value="1"/>
</dbReference>
<dbReference type="Gene3D" id="1.10.630.10">
    <property type="entry name" value="Cytochrome P450"/>
    <property type="match status" value="1"/>
</dbReference>
<sequence>MSTIDEPSTAVPSTRAERSADPTLGVVSRPAWRDDSASLLIRGYRFGERIWSRAPRGARSAPLRLLFSDALLVRGAEGVAAFYDDERVARHGAMPPFIQETLFGHDSVHSLDGDEHRHRKATFVSALYEDEQVARLRPHLEREWRHEVDAWIAGGERSAYDAAVGALGRAIMRWAGLPGTGGAKTRWARRQAQIVDGFGVPYSPEYVLAFANRRWSDRHAERLIRAVRAGRLDAQPGTALNAWAWHRDRDGQLLPARLAGIELQNSFRPMIAVARFTAFAAKRLQEHPEWRERIAAEVAERGSLVDGPLATAFAQEIRRTSPFVPMLPAFATQDIEVDGRTIRAGGRIVLDILGTDTDERSWDRADEFDPERFVDVDDYEAIAAFVPHGGADVATGHRCPGEKLAIAGLAASISAMSDPRLVILPVGLDVNERRMPTKPRSGGRVRASGSPAGGARCPFHRA</sequence>
<keyword evidence="4 8" id="KW-0479">Metal-binding</keyword>
<comment type="similarity">
    <text evidence="2">Belongs to the cytochrome P450 family.</text>
</comment>
<keyword evidence="6 8" id="KW-0408">Iron</keyword>
<reference evidence="10 11" key="1">
    <citation type="submission" date="2019-03" db="EMBL/GenBank/DDBJ databases">
        <title>Genome Sequencing and Assembly of Various Microbes Isolated from Partially Reclaimed Soil and Acid Mine Drainage (AMD) Site.</title>
        <authorList>
            <person name="Steinbock B."/>
            <person name="Bechtold R."/>
            <person name="Sevigny J.L."/>
            <person name="Thomas D."/>
            <person name="Cuthill L.R."/>
            <person name="Aveiro Johannsen E.J."/>
            <person name="Thomas K."/>
            <person name="Ghosh A."/>
        </authorList>
    </citation>
    <scope>NUCLEOTIDE SEQUENCE [LARGE SCALE GENOMIC DNA]</scope>
    <source>
        <strain evidence="10 11">F-B2</strain>
    </source>
</reference>
<evidence type="ECO:0000256" key="6">
    <source>
        <dbReference type="ARBA" id="ARBA00023004"/>
    </source>
</evidence>
<dbReference type="InterPro" id="IPR001128">
    <property type="entry name" value="Cyt_P450"/>
</dbReference>
<dbReference type="InterPro" id="IPR036396">
    <property type="entry name" value="Cyt_P450_sf"/>
</dbReference>
<dbReference type="EMBL" id="SMZX01000001">
    <property type="protein sequence ID" value="TDL45575.1"/>
    <property type="molecule type" value="Genomic_DNA"/>
</dbReference>
<gene>
    <name evidence="10" type="ORF">E2R54_03715</name>
</gene>
<evidence type="ECO:0000256" key="3">
    <source>
        <dbReference type="ARBA" id="ARBA00022617"/>
    </source>
</evidence>
<dbReference type="InterPro" id="IPR002401">
    <property type="entry name" value="Cyt_P450_E_grp-I"/>
</dbReference>
<accession>A0A4R5YJK9</accession>
<feature type="region of interest" description="Disordered" evidence="9">
    <location>
        <begin position="433"/>
        <end position="462"/>
    </location>
</feature>
<feature type="binding site" description="axial binding residue" evidence="8">
    <location>
        <position position="399"/>
    </location>
    <ligand>
        <name>heme</name>
        <dbReference type="ChEBI" id="CHEBI:30413"/>
    </ligand>
    <ligandPart>
        <name>Fe</name>
        <dbReference type="ChEBI" id="CHEBI:18248"/>
    </ligandPart>
</feature>
<evidence type="ECO:0000256" key="8">
    <source>
        <dbReference type="PIRSR" id="PIRSR602401-1"/>
    </source>
</evidence>
<proteinExistence type="inferred from homology"/>
<evidence type="ECO:0000256" key="4">
    <source>
        <dbReference type="ARBA" id="ARBA00022723"/>
    </source>
</evidence>
<dbReference type="Proteomes" id="UP000295633">
    <property type="component" value="Unassembled WGS sequence"/>
</dbReference>
<evidence type="ECO:0000256" key="9">
    <source>
        <dbReference type="SAM" id="MobiDB-lite"/>
    </source>
</evidence>
<evidence type="ECO:0000256" key="5">
    <source>
        <dbReference type="ARBA" id="ARBA00023002"/>
    </source>
</evidence>
<evidence type="ECO:0000256" key="2">
    <source>
        <dbReference type="ARBA" id="ARBA00010617"/>
    </source>
</evidence>
<dbReference type="RefSeq" id="WP_133398745.1">
    <property type="nucleotide sequence ID" value="NZ_SMZX01000001.1"/>
</dbReference>
<dbReference type="GO" id="GO:0020037">
    <property type="term" value="F:heme binding"/>
    <property type="evidence" value="ECO:0007669"/>
    <property type="project" value="InterPro"/>
</dbReference>
<keyword evidence="5" id="KW-0560">Oxidoreductase</keyword>
<dbReference type="PRINTS" id="PR00463">
    <property type="entry name" value="EP450I"/>
</dbReference>
<dbReference type="GO" id="GO:0016125">
    <property type="term" value="P:sterol metabolic process"/>
    <property type="evidence" value="ECO:0007669"/>
    <property type="project" value="TreeGrafter"/>
</dbReference>
<name>A0A4R5YJK9_9MICO</name>
<keyword evidence="7" id="KW-0503">Monooxygenase</keyword>
<dbReference type="GO" id="GO:0016705">
    <property type="term" value="F:oxidoreductase activity, acting on paired donors, with incorporation or reduction of molecular oxygen"/>
    <property type="evidence" value="ECO:0007669"/>
    <property type="project" value="InterPro"/>
</dbReference>
<evidence type="ECO:0000313" key="11">
    <source>
        <dbReference type="Proteomes" id="UP000295633"/>
    </source>
</evidence>
<dbReference type="GO" id="GO:0005506">
    <property type="term" value="F:iron ion binding"/>
    <property type="evidence" value="ECO:0007669"/>
    <property type="project" value="InterPro"/>
</dbReference>
<dbReference type="PANTHER" id="PTHR24286:SF24">
    <property type="entry name" value="LANOSTEROL 14-ALPHA DEMETHYLASE"/>
    <property type="match status" value="1"/>
</dbReference>
<keyword evidence="3 8" id="KW-0349">Heme</keyword>
<evidence type="ECO:0000313" key="10">
    <source>
        <dbReference type="EMBL" id="TDL45575.1"/>
    </source>
</evidence>
<protein>
    <submittedName>
        <fullName evidence="10">Cytochrome P450</fullName>
    </submittedName>
</protein>
<feature type="compositionally biased region" description="Polar residues" evidence="9">
    <location>
        <begin position="1"/>
        <end position="12"/>
    </location>
</feature>
<dbReference type="AlphaFoldDB" id="A0A4R5YJK9"/>
<evidence type="ECO:0000256" key="7">
    <source>
        <dbReference type="ARBA" id="ARBA00023033"/>
    </source>
</evidence>
<comment type="caution">
    <text evidence="10">The sequence shown here is derived from an EMBL/GenBank/DDBJ whole genome shotgun (WGS) entry which is preliminary data.</text>
</comment>
<feature type="region of interest" description="Disordered" evidence="9">
    <location>
        <begin position="1"/>
        <end position="23"/>
    </location>
</feature>
<evidence type="ECO:0000256" key="1">
    <source>
        <dbReference type="ARBA" id="ARBA00001971"/>
    </source>
</evidence>
<dbReference type="GO" id="GO:0004497">
    <property type="term" value="F:monooxygenase activity"/>
    <property type="evidence" value="ECO:0007669"/>
    <property type="project" value="UniProtKB-KW"/>
</dbReference>
<organism evidence="10 11">
    <name type="scientific">Microbacterium oleivorans</name>
    <dbReference type="NCBI Taxonomy" id="273677"/>
    <lineage>
        <taxon>Bacteria</taxon>
        <taxon>Bacillati</taxon>
        <taxon>Actinomycetota</taxon>
        <taxon>Actinomycetes</taxon>
        <taxon>Micrococcales</taxon>
        <taxon>Microbacteriaceae</taxon>
        <taxon>Microbacterium</taxon>
    </lineage>
</organism>
<dbReference type="STRING" id="273677.BW34_01367"/>
<comment type="cofactor">
    <cofactor evidence="1 8">
        <name>heme</name>
        <dbReference type="ChEBI" id="CHEBI:30413"/>
    </cofactor>
</comment>
<dbReference type="PANTHER" id="PTHR24286">
    <property type="entry name" value="CYTOCHROME P450 26"/>
    <property type="match status" value="1"/>
</dbReference>